<dbReference type="OrthoDB" id="5290481at2"/>
<dbReference type="RefSeq" id="WP_132321934.1">
    <property type="nucleotide sequence ID" value="NZ_FWZT01000017.1"/>
</dbReference>
<protein>
    <recommendedName>
        <fullName evidence="3">FMN phosphatase YigB, HAD superfamily</fullName>
    </recommendedName>
</protein>
<dbReference type="AlphaFoldDB" id="A0A1Y6CBL9"/>
<dbReference type="Proteomes" id="UP000192907">
    <property type="component" value="Unassembled WGS sequence"/>
</dbReference>
<dbReference type="EMBL" id="FWZT01000017">
    <property type="protein sequence ID" value="SMF55656.1"/>
    <property type="molecule type" value="Genomic_DNA"/>
</dbReference>
<proteinExistence type="predicted"/>
<accession>A0A1Y6CBL9</accession>
<dbReference type="Pfam" id="PF00702">
    <property type="entry name" value="Hydrolase"/>
    <property type="match status" value="1"/>
</dbReference>
<keyword evidence="2" id="KW-1185">Reference proteome</keyword>
<evidence type="ECO:0000313" key="2">
    <source>
        <dbReference type="Proteomes" id="UP000192907"/>
    </source>
</evidence>
<dbReference type="SUPFAM" id="SSF56784">
    <property type="entry name" value="HAD-like"/>
    <property type="match status" value="1"/>
</dbReference>
<name>A0A1Y6CBL9_9BACT</name>
<evidence type="ECO:0000313" key="1">
    <source>
        <dbReference type="EMBL" id="SMF55656.1"/>
    </source>
</evidence>
<dbReference type="Gene3D" id="3.40.50.1000">
    <property type="entry name" value="HAD superfamily/HAD-like"/>
    <property type="match status" value="1"/>
</dbReference>
<reference evidence="2" key="1">
    <citation type="submission" date="2017-04" db="EMBL/GenBank/DDBJ databases">
        <authorList>
            <person name="Varghese N."/>
            <person name="Submissions S."/>
        </authorList>
    </citation>
    <scope>NUCLEOTIDE SEQUENCE [LARGE SCALE GENOMIC DNA]</scope>
    <source>
        <strain evidence="2">RKEM611</strain>
    </source>
</reference>
<gene>
    <name evidence="1" type="ORF">SAMN06296036_117149</name>
</gene>
<dbReference type="InterPro" id="IPR036412">
    <property type="entry name" value="HAD-like_sf"/>
</dbReference>
<dbReference type="InterPro" id="IPR023214">
    <property type="entry name" value="HAD_sf"/>
</dbReference>
<organism evidence="1 2">
    <name type="scientific">Pseudobacteriovorax antillogorgiicola</name>
    <dbReference type="NCBI Taxonomy" id="1513793"/>
    <lineage>
        <taxon>Bacteria</taxon>
        <taxon>Pseudomonadati</taxon>
        <taxon>Bdellovibrionota</taxon>
        <taxon>Oligoflexia</taxon>
        <taxon>Oligoflexales</taxon>
        <taxon>Pseudobacteriovoracaceae</taxon>
        <taxon>Pseudobacteriovorax</taxon>
    </lineage>
</organism>
<sequence>MIDPKASIESKIEQVQSKGDLALVIFDIDDTIIDCRHRKLKVFRDFCSQDQIQDQFRQESEIVLNANIQDIAYRVTDCMKNLGIKSIDFVEQLATFWVGNYFTYPYIKDDLPFPGAESFVQGCHNAGAHIVYLTGRDEPGMGRGTREILAKLDFPWKNDDTSLFMKPDPAMDDFSYKKAVLNDIAKLGTVVASFENELKNLNQMAAHFPEALMYWRNTLYLPDPPEPHPKVETLSHFPKVIS</sequence>
<dbReference type="STRING" id="1513793.SAMN06296036_117149"/>
<evidence type="ECO:0008006" key="3">
    <source>
        <dbReference type="Google" id="ProtNLM"/>
    </source>
</evidence>